<protein>
    <submittedName>
        <fullName evidence="1">Predicted hydrolase</fullName>
    </submittedName>
</protein>
<dbReference type="PaxDb" id="79929-MTBMA_c04130"/>
<proteinExistence type="predicted"/>
<dbReference type="Pfam" id="PF01026">
    <property type="entry name" value="TatD_DNase"/>
    <property type="match status" value="1"/>
</dbReference>
<dbReference type="KEGG" id="mmg:MTBMA_c04130"/>
<dbReference type="STRING" id="79929.MTBMA_c04130"/>
<evidence type="ECO:0000313" key="2">
    <source>
        <dbReference type="Proteomes" id="UP000000345"/>
    </source>
</evidence>
<evidence type="ECO:0000313" key="1">
    <source>
        <dbReference type="EMBL" id="ADL58014.1"/>
    </source>
</evidence>
<dbReference type="RefSeq" id="WP_013295240.1">
    <property type="nucleotide sequence ID" value="NC_014408.1"/>
</dbReference>
<dbReference type="GO" id="GO:0016788">
    <property type="term" value="F:hydrolase activity, acting on ester bonds"/>
    <property type="evidence" value="ECO:0007669"/>
    <property type="project" value="InterPro"/>
</dbReference>
<dbReference type="HOGENOM" id="CLU_1599040_0_0_2"/>
<reference evidence="1 2" key="2">
    <citation type="journal article" date="2010" name="J. Bacteriol.">
        <title>Complete genome sequence of Methanothermobacter marburgensis, a methanoarchaeon model organism.</title>
        <authorList>
            <person name="Liesegang H."/>
            <person name="Kaster A.K."/>
            <person name="Wiezer A."/>
            <person name="Goenrich M."/>
            <person name="Wollherr A."/>
            <person name="Seedorf H."/>
            <person name="Gottschalk G."/>
            <person name="Thauer R.K."/>
        </authorList>
    </citation>
    <scope>NUCLEOTIDE SEQUENCE [LARGE SCALE GENOMIC DNA]</scope>
    <source>
        <strain evidence="2">ATCC BAA-927 / DSM 2133 / JCM 14651 / NBRC 100331 / OCM 82 / Marburg</strain>
    </source>
</reference>
<dbReference type="AlphaFoldDB" id="D9PUW7"/>
<dbReference type="PANTHER" id="PTHR42658">
    <property type="entry name" value="HYDROLASE TATD"/>
    <property type="match status" value="1"/>
</dbReference>
<dbReference type="InterPro" id="IPR001130">
    <property type="entry name" value="TatD-like"/>
</dbReference>
<dbReference type="SUPFAM" id="SSF51556">
    <property type="entry name" value="Metallo-dependent hydrolases"/>
    <property type="match status" value="1"/>
</dbReference>
<gene>
    <name evidence="1" type="ordered locus">MTBMA_c04130</name>
</gene>
<dbReference type="GeneID" id="9704119"/>
<keyword evidence="1" id="KW-0378">Hydrolase</keyword>
<keyword evidence="2" id="KW-1185">Reference proteome</keyword>
<dbReference type="EMBL" id="CP001710">
    <property type="protein sequence ID" value="ADL58014.1"/>
    <property type="molecule type" value="Genomic_DNA"/>
</dbReference>
<sequence>MAVSGIEGALTCAHDPLEMTSSDVVMAHFRRLLTVDPERAARNGLKVYTALGIHPRAIPSDPERVIEKLPDLLKNPSVVAVGEVGLDSGSDIEKDVFKSQLKVADELDYPVIVHTPRREKADVTPQIMDVIDGTIDESMVVVEHVNMEVLPELVETECMLGTDCAT</sequence>
<organism evidence="1 2">
    <name type="scientific">Methanothermobacter marburgensis (strain ATCC BAA-927 / DSM 2133 / JCM 14651 / NBRC 100331 / OCM 82 / Marburg)</name>
    <name type="common">Methanobacterium thermoautotrophicum</name>
    <dbReference type="NCBI Taxonomy" id="79929"/>
    <lineage>
        <taxon>Archaea</taxon>
        <taxon>Methanobacteriati</taxon>
        <taxon>Methanobacteriota</taxon>
        <taxon>Methanomada group</taxon>
        <taxon>Methanobacteria</taxon>
        <taxon>Methanobacteriales</taxon>
        <taxon>Methanobacteriaceae</taxon>
        <taxon>Methanothermobacter</taxon>
    </lineage>
</organism>
<dbReference type="InterPro" id="IPR032466">
    <property type="entry name" value="Metal_Hydrolase"/>
</dbReference>
<dbReference type="PANTHER" id="PTHR42658:SF1">
    <property type="entry name" value="HYDROLASE TATD"/>
    <property type="match status" value="1"/>
</dbReference>
<name>D9PUW7_METTM</name>
<accession>D9PUW7</accession>
<dbReference type="InterPro" id="IPR012022">
    <property type="entry name" value="UCP005295"/>
</dbReference>
<dbReference type="Proteomes" id="UP000000345">
    <property type="component" value="Chromosome"/>
</dbReference>
<reference key="1">
    <citation type="submission" date="2009-08" db="EMBL/GenBank/DDBJ databases">
        <title>The genome sequence of Methanothermobacter marburgensis.</title>
        <authorList>
            <person name="Kaster A."/>
            <person name="Seedorf H."/>
            <person name="Goenrich M."/>
            <person name="Wiezer A."/>
            <person name="Liesegang H."/>
            <person name="Thauer R."/>
            <person name="Gottschalk G."/>
        </authorList>
    </citation>
    <scope>NUCLEOTIDE SEQUENCE</scope>
    <source>
        <strain>Marburg</strain>
    </source>
</reference>
<dbReference type="Gene3D" id="3.20.20.140">
    <property type="entry name" value="Metal-dependent hydrolases"/>
    <property type="match status" value="1"/>
</dbReference>